<name>A0AAX1WQF9_9BURK</name>
<proteinExistence type="predicted"/>
<organism evidence="1 2">
    <name type="scientific">Diaphorobacter nitroreducens</name>
    <dbReference type="NCBI Taxonomy" id="164759"/>
    <lineage>
        <taxon>Bacteria</taxon>
        <taxon>Pseudomonadati</taxon>
        <taxon>Pseudomonadota</taxon>
        <taxon>Betaproteobacteria</taxon>
        <taxon>Burkholderiales</taxon>
        <taxon>Comamonadaceae</taxon>
        <taxon>Diaphorobacter</taxon>
    </lineage>
</organism>
<protein>
    <submittedName>
        <fullName evidence="1">Uncharacterized protein</fullName>
    </submittedName>
</protein>
<evidence type="ECO:0000313" key="1">
    <source>
        <dbReference type="EMBL" id="ROR39651.1"/>
    </source>
</evidence>
<keyword evidence="2" id="KW-1185">Reference proteome</keyword>
<evidence type="ECO:0000313" key="2">
    <source>
        <dbReference type="Proteomes" id="UP000271868"/>
    </source>
</evidence>
<comment type="caution">
    <text evidence="1">The sequence shown here is derived from an EMBL/GenBank/DDBJ whole genome shotgun (WGS) entry which is preliminary data.</text>
</comment>
<accession>A0AAX1WQF9</accession>
<dbReference type="EMBL" id="RJVL01000008">
    <property type="protein sequence ID" value="ROR39651.1"/>
    <property type="molecule type" value="Genomic_DNA"/>
</dbReference>
<sequence>MNQEFLRPRLVGRRFDAHTLPLDILKDFSALEEMLIEVAKRQYLTVHPDRQRTPKGFTKGLELHLTAVEEGSAIPVIAMAFATLFPSADADYFDQAKDQIVEAIAAAEHGQQPALPPELLRYFDRFGRGLHEGEAMEFARSNGQTASLTPAIREHLLRASQAESWTEEVTLKGRIPEVDQADHGFELELRNGTKLKAPLLEAHRKTVLEAAVGYRTGVTVAIKGVIQRDRADRPKCFESVEHVTPLDPLDIETRLEELAQLQDGWLDGKGRAPDRASLIRLALAFDERFSTDLPLPHLYPTPEGGVQAEWTLGSWEISLEITLPNLAADYQAVHTATGETREQALLLAAEDGSGWTALNEALAQLQEALG</sequence>
<reference evidence="1 2" key="1">
    <citation type="submission" date="2018-11" db="EMBL/GenBank/DDBJ databases">
        <title>Genomic Encyclopedia of Type Strains, Phase IV (KMG-IV): sequencing the most valuable type-strain genomes for metagenomic binning, comparative biology and taxonomic classification.</title>
        <authorList>
            <person name="Goeker M."/>
        </authorList>
    </citation>
    <scope>NUCLEOTIDE SEQUENCE [LARGE SCALE GENOMIC DNA]</scope>
    <source>
        <strain evidence="1 2">DSM 15985</strain>
    </source>
</reference>
<dbReference type="Proteomes" id="UP000271868">
    <property type="component" value="Unassembled WGS sequence"/>
</dbReference>
<gene>
    <name evidence="1" type="ORF">EDC60_3146</name>
</gene>
<dbReference type="RefSeq" id="WP_123676661.1">
    <property type="nucleotide sequence ID" value="NZ_RJVL01000008.1"/>
</dbReference>
<dbReference type="AlphaFoldDB" id="A0AAX1WQF9"/>